<dbReference type="Gene3D" id="3.40.1440.10">
    <property type="entry name" value="GIY-YIG endonuclease"/>
    <property type="match status" value="1"/>
</dbReference>
<gene>
    <name evidence="2" type="ORF">PT517_03180</name>
</gene>
<dbReference type="AlphaFoldDB" id="A0AAW6VE54"/>
<proteinExistence type="predicted"/>
<dbReference type="EMBL" id="JAQTJK010000002">
    <property type="protein sequence ID" value="MDK2040782.1"/>
    <property type="molecule type" value="Genomic_DNA"/>
</dbReference>
<name>A0AAW6VE54_9BACT</name>
<accession>A0AAW6VE54</accession>
<evidence type="ECO:0000259" key="1">
    <source>
        <dbReference type="PROSITE" id="PS50164"/>
    </source>
</evidence>
<dbReference type="Proteomes" id="UP001237501">
    <property type="component" value="Unassembled WGS sequence"/>
</dbReference>
<dbReference type="PROSITE" id="PS50164">
    <property type="entry name" value="GIY_YIG"/>
    <property type="match status" value="1"/>
</dbReference>
<sequence>MSIKILDDLSTVITDKGNNNYSNLEAIKDSYGVYIFQNKLSDEIIYIGEAKKQTLKERVV</sequence>
<feature type="domain" description="GIY-YIG" evidence="1">
    <location>
        <begin position="29"/>
        <end position="60"/>
    </location>
</feature>
<evidence type="ECO:0000313" key="3">
    <source>
        <dbReference type="Proteomes" id="UP001237501"/>
    </source>
</evidence>
<dbReference type="InterPro" id="IPR000305">
    <property type="entry name" value="GIY-YIG_endonuc"/>
</dbReference>
<reference evidence="2" key="2">
    <citation type="submission" date="2023-02" db="EMBL/GenBank/DDBJ databases">
        <authorList>
            <person name="Concha-Toloza M."/>
            <person name="Lopez-Cantillo M."/>
            <person name="Molina-Mora J."/>
            <person name="Collado L."/>
        </authorList>
    </citation>
    <scope>NUCLEOTIDE SEQUENCE</scope>
    <source>
        <strain evidence="2">FR1p153A2</strain>
    </source>
</reference>
<evidence type="ECO:0000313" key="2">
    <source>
        <dbReference type="EMBL" id="MDK2040782.1"/>
    </source>
</evidence>
<dbReference type="InterPro" id="IPR035901">
    <property type="entry name" value="GIY-YIG_endonuc_sf"/>
</dbReference>
<dbReference type="RefSeq" id="WP_284093272.1">
    <property type="nucleotide sequence ID" value="NZ_JAQTJC010000001.1"/>
</dbReference>
<reference evidence="2" key="1">
    <citation type="journal article" date="2023" name="Antibiotics">
        <title>Genomic Characterization of Antibiotic-Resistant Campylobacterales Isolated from Chilean Poultry Meat.</title>
        <authorList>
            <person name="Concha-Toloza M."/>
            <person name="Lopez-Cantillo M."/>
            <person name="Molina-Mora J.A."/>
            <person name="Collado L."/>
        </authorList>
    </citation>
    <scope>NUCLEOTIDE SEQUENCE</scope>
    <source>
        <strain evidence="2">FR1p153A2</strain>
    </source>
</reference>
<comment type="caution">
    <text evidence="2">The sequence shown here is derived from an EMBL/GenBank/DDBJ whole genome shotgun (WGS) entry which is preliminary data.</text>
</comment>
<organism evidence="2 3">
    <name type="scientific">Aliarcobacter butzleri</name>
    <dbReference type="NCBI Taxonomy" id="28197"/>
    <lineage>
        <taxon>Bacteria</taxon>
        <taxon>Pseudomonadati</taxon>
        <taxon>Campylobacterota</taxon>
        <taxon>Epsilonproteobacteria</taxon>
        <taxon>Campylobacterales</taxon>
        <taxon>Arcobacteraceae</taxon>
        <taxon>Aliarcobacter</taxon>
    </lineage>
</organism>
<protein>
    <recommendedName>
        <fullName evidence="1">GIY-YIG domain-containing protein</fullName>
    </recommendedName>
</protein>